<dbReference type="InterPro" id="IPR036291">
    <property type="entry name" value="NAD(P)-bd_dom_sf"/>
</dbReference>
<dbReference type="PANTHER" id="PTHR10366">
    <property type="entry name" value="NAD DEPENDENT EPIMERASE/DEHYDRATASE"/>
    <property type="match status" value="1"/>
</dbReference>
<keyword evidence="5" id="KW-1185">Reference proteome</keyword>
<dbReference type="GO" id="GO:0016491">
    <property type="term" value="F:oxidoreductase activity"/>
    <property type="evidence" value="ECO:0007669"/>
    <property type="project" value="UniProtKB-KW"/>
</dbReference>
<dbReference type="Proteomes" id="UP001642360">
    <property type="component" value="Unassembled WGS sequence"/>
</dbReference>
<feature type="domain" description="3-beta hydroxysteroid dehydrogenase/isomerase" evidence="3">
    <location>
        <begin position="76"/>
        <end position="223"/>
    </location>
</feature>
<evidence type="ECO:0000256" key="2">
    <source>
        <dbReference type="ARBA" id="ARBA00023002"/>
    </source>
</evidence>
<dbReference type="PANTHER" id="PTHR10366:SF564">
    <property type="entry name" value="STEROL-4-ALPHA-CARBOXYLATE 3-DEHYDROGENASE, DECARBOXYLATING"/>
    <property type="match status" value="1"/>
</dbReference>
<dbReference type="InterPro" id="IPR050425">
    <property type="entry name" value="NAD(P)_dehydrat-like"/>
</dbReference>
<dbReference type="AlphaFoldDB" id="A0ABC8TN01"/>
<protein>
    <recommendedName>
        <fullName evidence="3">3-beta hydroxysteroid dehydrogenase/isomerase domain-containing protein</fullName>
    </recommendedName>
</protein>
<dbReference type="EMBL" id="CAUOFW020005525">
    <property type="protein sequence ID" value="CAK9170583.1"/>
    <property type="molecule type" value="Genomic_DNA"/>
</dbReference>
<dbReference type="Pfam" id="PF01073">
    <property type="entry name" value="3Beta_HSD"/>
    <property type="match status" value="1"/>
</dbReference>
<reference evidence="4 5" key="1">
    <citation type="submission" date="2024-02" db="EMBL/GenBank/DDBJ databases">
        <authorList>
            <person name="Vignale AGUSTIN F."/>
            <person name="Sosa J E."/>
            <person name="Modenutti C."/>
        </authorList>
    </citation>
    <scope>NUCLEOTIDE SEQUENCE [LARGE SCALE GENOMIC DNA]</scope>
</reference>
<sequence>MRGQERWCVVTGGRSFAARHLVQMLIHYDMFSVRVADLGPSIKLDPDEEKGTLGDAIRSGRAQYVSTDLRDKSQVLKGTKNVIDACVELKVKRLIYTSSPSVVLDGVHGIFNGDESLPYPATHNDFYSTTKAEGEALVIKSNGTNGLLTCCIRPSSIFGPGDKLLVPSLVAAARAGKSKFIIGDGNSMYDFTYVENVAYAHICAERALASEGTVAGRAAGQLFLLPQLCFFAYK</sequence>
<dbReference type="SUPFAM" id="SSF51735">
    <property type="entry name" value="NAD(P)-binding Rossmann-fold domains"/>
    <property type="match status" value="1"/>
</dbReference>
<dbReference type="InterPro" id="IPR002225">
    <property type="entry name" value="3Beta_OHSteriod_DH/Estase"/>
</dbReference>
<keyword evidence="1" id="KW-0521">NADP</keyword>
<dbReference type="Gene3D" id="3.40.50.720">
    <property type="entry name" value="NAD(P)-binding Rossmann-like Domain"/>
    <property type="match status" value="1"/>
</dbReference>
<evidence type="ECO:0000256" key="1">
    <source>
        <dbReference type="ARBA" id="ARBA00022857"/>
    </source>
</evidence>
<evidence type="ECO:0000313" key="4">
    <source>
        <dbReference type="EMBL" id="CAK9170583.1"/>
    </source>
</evidence>
<keyword evidence="2" id="KW-0560">Oxidoreductase</keyword>
<organism evidence="4 5">
    <name type="scientific">Ilex paraguariensis</name>
    <name type="common">yerba mate</name>
    <dbReference type="NCBI Taxonomy" id="185542"/>
    <lineage>
        <taxon>Eukaryota</taxon>
        <taxon>Viridiplantae</taxon>
        <taxon>Streptophyta</taxon>
        <taxon>Embryophyta</taxon>
        <taxon>Tracheophyta</taxon>
        <taxon>Spermatophyta</taxon>
        <taxon>Magnoliopsida</taxon>
        <taxon>eudicotyledons</taxon>
        <taxon>Gunneridae</taxon>
        <taxon>Pentapetalae</taxon>
        <taxon>asterids</taxon>
        <taxon>campanulids</taxon>
        <taxon>Aquifoliales</taxon>
        <taxon>Aquifoliaceae</taxon>
        <taxon>Ilex</taxon>
    </lineage>
</organism>
<evidence type="ECO:0000313" key="5">
    <source>
        <dbReference type="Proteomes" id="UP001642360"/>
    </source>
</evidence>
<comment type="caution">
    <text evidence="4">The sequence shown here is derived from an EMBL/GenBank/DDBJ whole genome shotgun (WGS) entry which is preliminary data.</text>
</comment>
<evidence type="ECO:0000259" key="3">
    <source>
        <dbReference type="Pfam" id="PF01073"/>
    </source>
</evidence>
<gene>
    <name evidence="4" type="ORF">ILEXP_LOCUS40080</name>
</gene>
<proteinExistence type="predicted"/>
<accession>A0ABC8TN01</accession>
<name>A0ABC8TN01_9AQUA</name>